<evidence type="ECO:0000256" key="6">
    <source>
        <dbReference type="ARBA" id="ARBA00022989"/>
    </source>
</evidence>
<dbReference type="EMBL" id="CP093347">
    <property type="protein sequence ID" value="WOG99667.1"/>
    <property type="molecule type" value="Genomic_DNA"/>
</dbReference>
<keyword evidence="5" id="KW-0812">Transmembrane</keyword>
<protein>
    <submittedName>
        <fullName evidence="10">Uncharacterized protein</fullName>
    </submittedName>
</protein>
<comment type="pathway">
    <text evidence="2">Secondary metabolite biosynthesis.</text>
</comment>
<dbReference type="PANTHER" id="PTHR31595">
    <property type="entry name" value="LONG-CHAIN-ALCOHOL O-FATTY-ACYLTRANSFERASE 3-RELATED"/>
    <property type="match status" value="1"/>
</dbReference>
<dbReference type="AlphaFoldDB" id="A0A161YJD7"/>
<evidence type="ECO:0000313" key="11">
    <source>
        <dbReference type="Proteomes" id="UP000077755"/>
    </source>
</evidence>
<dbReference type="PIRSF" id="PIRSF037006">
    <property type="entry name" value="Wax_synthase"/>
    <property type="match status" value="1"/>
</dbReference>
<dbReference type="GO" id="GO:0016020">
    <property type="term" value="C:membrane"/>
    <property type="evidence" value="ECO:0007669"/>
    <property type="project" value="UniProtKB-SubCell"/>
</dbReference>
<comment type="subcellular location">
    <subcellularLocation>
        <location evidence="1">Membrane</location>
        <topology evidence="1">Multi-pass membrane protein</topology>
    </subcellularLocation>
</comment>
<dbReference type="InterPro" id="IPR044851">
    <property type="entry name" value="Wax_synthase"/>
</dbReference>
<dbReference type="KEGG" id="dcr:108223565"/>
<comment type="similarity">
    <text evidence="3">Belongs to the wax synthase family.</text>
</comment>
<reference evidence="10" key="1">
    <citation type="journal article" date="2016" name="Nat. Genet.">
        <title>A high-quality carrot genome assembly provides new insights into carotenoid accumulation and asterid genome evolution.</title>
        <authorList>
            <person name="Iorizzo M."/>
            <person name="Ellison S."/>
            <person name="Senalik D."/>
            <person name="Zeng P."/>
            <person name="Satapoomin P."/>
            <person name="Huang J."/>
            <person name="Bowman M."/>
            <person name="Iovene M."/>
            <person name="Sanseverino W."/>
            <person name="Cavagnaro P."/>
            <person name="Yildiz M."/>
            <person name="Macko-Podgorni A."/>
            <person name="Moranska E."/>
            <person name="Grzebelus E."/>
            <person name="Grzebelus D."/>
            <person name="Ashrafi H."/>
            <person name="Zheng Z."/>
            <person name="Cheng S."/>
            <person name="Spooner D."/>
            <person name="Van Deynze A."/>
            <person name="Simon P."/>
        </authorList>
    </citation>
    <scope>NUCLEOTIDE SEQUENCE</scope>
    <source>
        <tissue evidence="10">Leaf</tissue>
    </source>
</reference>
<dbReference type="Pfam" id="PF13813">
    <property type="entry name" value="MBOAT_2"/>
    <property type="match status" value="1"/>
</dbReference>
<dbReference type="OrthoDB" id="1077582at2759"/>
<keyword evidence="6" id="KW-1133">Transmembrane helix</keyword>
<dbReference type="OMA" id="YSCMVYL"/>
<keyword evidence="9" id="KW-0012">Acyltransferase</keyword>
<gene>
    <name evidence="10" type="ORF">DCAR_0519021</name>
</gene>
<evidence type="ECO:0000256" key="2">
    <source>
        <dbReference type="ARBA" id="ARBA00005179"/>
    </source>
</evidence>
<proteinExistence type="inferred from homology"/>
<dbReference type="Proteomes" id="UP000077755">
    <property type="component" value="Chromosome 5"/>
</dbReference>
<evidence type="ECO:0000256" key="7">
    <source>
        <dbReference type="ARBA" id="ARBA00023098"/>
    </source>
</evidence>
<dbReference type="Gramene" id="KZM93399">
    <property type="protein sequence ID" value="KZM93399"/>
    <property type="gene ID" value="DCAR_016644"/>
</dbReference>
<evidence type="ECO:0000256" key="1">
    <source>
        <dbReference type="ARBA" id="ARBA00004141"/>
    </source>
</evidence>
<evidence type="ECO:0000256" key="4">
    <source>
        <dbReference type="ARBA" id="ARBA00022679"/>
    </source>
</evidence>
<sequence length="346" mass="38907">MEGEMNKLGYVCSSVIASLCYCYFVSSKISPGLSRFLSVLPIFCLFIILPYYLSSAFNTALITFFTTWLSNFKLLLFCFGHGPLSSPNCSLTFFISIASLPIRIRQNYDTHKRVLPLNFSLKVLVFAVLLKVSCCYGGALHHKMIQCVYCCLCFLLIEILIGLSNTLSGALVGGEFEFEPPSNEPYLSTSLQDFWGKRWNLTVTTSLRDTVYKPVRKASEVVLGKNLAPVPAVMAAFLVSGLMHELLFYNVTRSYPTWEMTGFFVLHGICVVVEVGLKNWARGRGWRLPWPVSTGLTVGFVLATSLWLFFPPLIRSGADTIVLEEMAFFVQLMWTHLTNLFSSIYK</sequence>
<name>A0A161YJD7_DAUCS</name>
<dbReference type="GO" id="GO:0006629">
    <property type="term" value="P:lipid metabolic process"/>
    <property type="evidence" value="ECO:0007669"/>
    <property type="project" value="UniProtKB-KW"/>
</dbReference>
<evidence type="ECO:0000256" key="8">
    <source>
        <dbReference type="ARBA" id="ARBA00023136"/>
    </source>
</evidence>
<evidence type="ECO:0000256" key="5">
    <source>
        <dbReference type="ARBA" id="ARBA00022692"/>
    </source>
</evidence>
<reference evidence="10" key="2">
    <citation type="submission" date="2022-03" db="EMBL/GenBank/DDBJ databases">
        <title>Draft title - Genomic analysis of global carrot germplasm unveils the trajectory of domestication and the origin of high carotenoid orange carrot.</title>
        <authorList>
            <person name="Iorizzo M."/>
            <person name="Ellison S."/>
            <person name="Senalik D."/>
            <person name="Macko-Podgorni A."/>
            <person name="Grzebelus D."/>
            <person name="Bostan H."/>
            <person name="Rolling W."/>
            <person name="Curaba J."/>
            <person name="Simon P."/>
        </authorList>
    </citation>
    <scope>NUCLEOTIDE SEQUENCE</scope>
    <source>
        <tissue evidence="10">Leaf</tissue>
    </source>
</reference>
<evidence type="ECO:0000256" key="3">
    <source>
        <dbReference type="ARBA" id="ARBA00007282"/>
    </source>
</evidence>
<keyword evidence="8" id="KW-0472">Membrane</keyword>
<keyword evidence="4" id="KW-0808">Transferase</keyword>
<keyword evidence="7" id="KW-0443">Lipid metabolism</keyword>
<evidence type="ECO:0000256" key="9">
    <source>
        <dbReference type="ARBA" id="ARBA00023315"/>
    </source>
</evidence>
<dbReference type="GO" id="GO:0008374">
    <property type="term" value="F:O-acyltransferase activity"/>
    <property type="evidence" value="ECO:0007669"/>
    <property type="project" value="InterPro"/>
</dbReference>
<evidence type="ECO:0000313" key="10">
    <source>
        <dbReference type="EMBL" id="WOG99667.1"/>
    </source>
</evidence>
<keyword evidence="11" id="KW-1185">Reference proteome</keyword>
<dbReference type="PANTHER" id="PTHR31595:SF57">
    <property type="entry name" value="OS04G0481900 PROTEIN"/>
    <property type="match status" value="1"/>
</dbReference>
<organism evidence="10 11">
    <name type="scientific">Daucus carota subsp. sativus</name>
    <name type="common">Carrot</name>
    <dbReference type="NCBI Taxonomy" id="79200"/>
    <lineage>
        <taxon>Eukaryota</taxon>
        <taxon>Viridiplantae</taxon>
        <taxon>Streptophyta</taxon>
        <taxon>Embryophyta</taxon>
        <taxon>Tracheophyta</taxon>
        <taxon>Spermatophyta</taxon>
        <taxon>Magnoliopsida</taxon>
        <taxon>eudicotyledons</taxon>
        <taxon>Gunneridae</taxon>
        <taxon>Pentapetalae</taxon>
        <taxon>asterids</taxon>
        <taxon>campanulids</taxon>
        <taxon>Apiales</taxon>
        <taxon>Apiaceae</taxon>
        <taxon>Apioideae</taxon>
        <taxon>Scandiceae</taxon>
        <taxon>Daucinae</taxon>
        <taxon>Daucus</taxon>
        <taxon>Daucus sect. Daucus</taxon>
    </lineage>
</organism>
<dbReference type="InterPro" id="IPR017088">
    <property type="entry name" value="Wax_synthase_Magnoliopsida"/>
</dbReference>
<dbReference type="InterPro" id="IPR032805">
    <property type="entry name" value="Wax_synthase_dom"/>
</dbReference>
<accession>A0A161YJD7</accession>